<dbReference type="EMBL" id="QRBI01000195">
    <property type="protein sequence ID" value="RMB94731.1"/>
    <property type="molecule type" value="Genomic_DNA"/>
</dbReference>
<proteinExistence type="predicted"/>
<dbReference type="GO" id="GO:0061709">
    <property type="term" value="P:reticulophagy"/>
    <property type="evidence" value="ECO:0007669"/>
    <property type="project" value="TreeGrafter"/>
</dbReference>
<accession>A0A3M0IZU2</accession>
<evidence type="ECO:0000313" key="1">
    <source>
        <dbReference type="EMBL" id="RMB94731.1"/>
    </source>
</evidence>
<reference evidence="1 2" key="1">
    <citation type="submission" date="2018-07" db="EMBL/GenBank/DDBJ databases">
        <title>A high quality draft genome assembly of the barn swallow (H. rustica rustica).</title>
        <authorList>
            <person name="Formenti G."/>
            <person name="Chiara M."/>
            <person name="Poveda L."/>
            <person name="Francoijs K.-J."/>
            <person name="Bonisoli-Alquati A."/>
            <person name="Canova L."/>
            <person name="Gianfranceschi L."/>
            <person name="Horner D.S."/>
            <person name="Saino N."/>
        </authorList>
    </citation>
    <scope>NUCLEOTIDE SEQUENCE [LARGE SCALE GENOMIC DNA]</scope>
    <source>
        <strain evidence="1">Chelidonia</strain>
        <tissue evidence="1">Blood</tissue>
    </source>
</reference>
<dbReference type="GO" id="GO:0000407">
    <property type="term" value="C:phagophore assembly site"/>
    <property type="evidence" value="ECO:0007669"/>
    <property type="project" value="TreeGrafter"/>
</dbReference>
<dbReference type="SUPFAM" id="SSF103657">
    <property type="entry name" value="BAR/IMD domain-like"/>
    <property type="match status" value="1"/>
</dbReference>
<dbReference type="Gene3D" id="1.20.1270.60">
    <property type="entry name" value="Arfaptin homology (AH) domain/BAR domain"/>
    <property type="match status" value="1"/>
</dbReference>
<dbReference type="Proteomes" id="UP000269221">
    <property type="component" value="Unassembled WGS sequence"/>
</dbReference>
<dbReference type="InterPro" id="IPR027267">
    <property type="entry name" value="AH/BAR_dom_sf"/>
</dbReference>
<organism evidence="1 2">
    <name type="scientific">Hirundo rustica rustica</name>
    <dbReference type="NCBI Taxonomy" id="333673"/>
    <lineage>
        <taxon>Eukaryota</taxon>
        <taxon>Metazoa</taxon>
        <taxon>Chordata</taxon>
        <taxon>Craniata</taxon>
        <taxon>Vertebrata</taxon>
        <taxon>Euteleostomi</taxon>
        <taxon>Archelosauria</taxon>
        <taxon>Archosauria</taxon>
        <taxon>Dinosauria</taxon>
        <taxon>Saurischia</taxon>
        <taxon>Theropoda</taxon>
        <taxon>Coelurosauria</taxon>
        <taxon>Aves</taxon>
        <taxon>Neognathae</taxon>
        <taxon>Neoaves</taxon>
        <taxon>Telluraves</taxon>
        <taxon>Australaves</taxon>
        <taxon>Passeriformes</taxon>
        <taxon>Sylvioidea</taxon>
        <taxon>Hirundinidae</taxon>
        <taxon>Hirundo</taxon>
    </lineage>
</organism>
<dbReference type="PANTHER" id="PTHR45949">
    <property type="entry name" value="SORTING NEXIN-4"/>
    <property type="match status" value="1"/>
</dbReference>
<dbReference type="STRING" id="333673.A0A3M0IZU2"/>
<gene>
    <name evidence="1" type="ORF">DUI87_28844</name>
</gene>
<dbReference type="PANTHER" id="PTHR45949:SF1">
    <property type="entry name" value="SORTING NEXIN-30"/>
    <property type="match status" value="1"/>
</dbReference>
<evidence type="ECO:0008006" key="3">
    <source>
        <dbReference type="Google" id="ProtNLM"/>
    </source>
</evidence>
<keyword evidence="2" id="KW-1185">Reference proteome</keyword>
<name>A0A3M0IZU2_HIRRU</name>
<dbReference type="GO" id="GO:0034727">
    <property type="term" value="P:piecemeal microautophagy of the nucleus"/>
    <property type="evidence" value="ECO:0007669"/>
    <property type="project" value="TreeGrafter"/>
</dbReference>
<protein>
    <recommendedName>
        <fullName evidence="3">Sorting nexin/Vps5-like C-terminal domain-containing protein</fullName>
    </recommendedName>
</protein>
<dbReference type="AlphaFoldDB" id="A0A3M0IZU2"/>
<dbReference type="GO" id="GO:0005769">
    <property type="term" value="C:early endosome"/>
    <property type="evidence" value="ECO:0007669"/>
    <property type="project" value="TreeGrafter"/>
</dbReference>
<evidence type="ECO:0000313" key="2">
    <source>
        <dbReference type="Proteomes" id="UP000269221"/>
    </source>
</evidence>
<dbReference type="OrthoDB" id="276744at2759"/>
<dbReference type="GO" id="GO:0000422">
    <property type="term" value="P:autophagy of mitochondrion"/>
    <property type="evidence" value="ECO:0007669"/>
    <property type="project" value="TreeGrafter"/>
</dbReference>
<comment type="caution">
    <text evidence="1">The sequence shown here is derived from an EMBL/GenBank/DDBJ whole genome shotgun (WGS) entry which is preliminary data.</text>
</comment>
<sequence>MASWPGSGMVWPAGAGRSFCTQHWSGLTFEYCVQFWAPQFRKDVEMLERVQRRAARLVRGLEHKPYEELREMGLFRLEKRRLRGDLITLYNFLKGGCGQLGVGLFLQATADRTRGHSLKLRQGRYRLDIRKKFFTERVIKYWNGLPGEMVESPSLEVFKKRLDVALGVMVQLSCFFVKPELNVLKKRDQVQAEYEAKLEAVALKREDRPKIMFWGAAVCKVPTDVEKCQDRVECFNADLKADMERWQNNKRQDFRQLLMGMADKNIQYYEKCLTAWESIIPLLQDKPETK</sequence>
<dbReference type="GO" id="GO:0015031">
    <property type="term" value="P:protein transport"/>
    <property type="evidence" value="ECO:0007669"/>
    <property type="project" value="TreeGrafter"/>
</dbReference>
<dbReference type="GO" id="GO:0032456">
    <property type="term" value="P:endocytic recycling"/>
    <property type="evidence" value="ECO:0007669"/>
    <property type="project" value="TreeGrafter"/>
</dbReference>